<dbReference type="RefSeq" id="WP_186888950.1">
    <property type="nucleotide sequence ID" value="NZ_JACOFU010000001.1"/>
</dbReference>
<accession>A0ABR6XKH0</accession>
<protein>
    <submittedName>
        <fullName evidence="1">GCN5 family acetyltransferase</fullName>
    </submittedName>
</protein>
<proteinExistence type="predicted"/>
<keyword evidence="2" id="KW-1185">Reference proteome</keyword>
<dbReference type="Proteomes" id="UP000643610">
    <property type="component" value="Unassembled WGS sequence"/>
</dbReference>
<evidence type="ECO:0000313" key="1">
    <source>
        <dbReference type="EMBL" id="MBC3829891.1"/>
    </source>
</evidence>
<sequence length="143" mass="16356">MVLQFIPPSVIDPAKVGEYPASAMAGGGYVWDAVLEYRVWCHPELGAPDLCEGNDYFYAFETYAEALDYAEQNEGCEEPLALILQREYIDEPEPEHYIHIQQERITEWPVEFLKRPKRTENTIPDFLSPDAPPNRLAILRGQA</sequence>
<name>A0ABR6XKH0_9BURK</name>
<comment type="caution">
    <text evidence="1">The sequence shown here is derived from an EMBL/GenBank/DDBJ whole genome shotgun (WGS) entry which is preliminary data.</text>
</comment>
<reference evidence="1 2" key="1">
    <citation type="submission" date="2020-08" db="EMBL/GenBank/DDBJ databases">
        <title>Novel species isolated from subtropical streams in China.</title>
        <authorList>
            <person name="Lu H."/>
        </authorList>
    </citation>
    <scope>NUCLEOTIDE SEQUENCE [LARGE SCALE GENOMIC DNA]</scope>
    <source>
        <strain evidence="1 2">KCTC 52442</strain>
    </source>
</reference>
<gene>
    <name evidence="1" type="ORF">H8K33_00050</name>
</gene>
<evidence type="ECO:0000313" key="2">
    <source>
        <dbReference type="Proteomes" id="UP000643610"/>
    </source>
</evidence>
<dbReference type="EMBL" id="JACOFU010000001">
    <property type="protein sequence ID" value="MBC3829891.1"/>
    <property type="molecule type" value="Genomic_DNA"/>
</dbReference>
<organism evidence="1 2">
    <name type="scientific">Undibacterium amnicola</name>
    <dbReference type="NCBI Taxonomy" id="1834038"/>
    <lineage>
        <taxon>Bacteria</taxon>
        <taxon>Pseudomonadati</taxon>
        <taxon>Pseudomonadota</taxon>
        <taxon>Betaproteobacteria</taxon>
        <taxon>Burkholderiales</taxon>
        <taxon>Oxalobacteraceae</taxon>
        <taxon>Undibacterium</taxon>
    </lineage>
</organism>